<dbReference type="EMBL" id="QFXC01000011">
    <property type="protein sequence ID" value="RDH82783.1"/>
    <property type="molecule type" value="Genomic_DNA"/>
</dbReference>
<evidence type="ECO:0000256" key="2">
    <source>
        <dbReference type="ARBA" id="ARBA00022617"/>
    </source>
</evidence>
<sequence>MLCTDIQLFIIFIKHGNYFNKSIPIHVMLLKLMNTLTPISKLPLQLALLLITIGIFINQTSMADESRGENLYLENCAICHGNEGEGGMGIPLSLDDFLKSASTDYIKQTIRLGRPNRIMPSFYWMPESDIDEIIHYLDSWRKTPAPIWNNKTIKANKLAGKELFKSKCASCHGDNAQGGKGSGLHFSRTNGLPITPPALNNQGLLNSATDSMLHYIISHGRKETPMPSAKALGLSDKDINNLVSYIRSFQLQNITHKSLYHEEPASLIEDSPYSFDETVENVKRAITGSNFVHIRNQALTHGFDIETSVNPKQTIIYFCNFSFLYESLKIDPRAGMFLPCRITVIEQNNKVQMMSINPKHLTQLFNNDELDESCDQMYEVYTSILEDASL</sequence>
<dbReference type="InterPro" id="IPR035923">
    <property type="entry name" value="TT1751-like_sf"/>
</dbReference>
<dbReference type="Pfam" id="PF13442">
    <property type="entry name" value="Cytochrome_CBB3"/>
    <property type="match status" value="2"/>
</dbReference>
<dbReference type="InterPro" id="IPR009056">
    <property type="entry name" value="Cyt_c-like_dom"/>
</dbReference>
<dbReference type="Gene3D" id="1.10.760.10">
    <property type="entry name" value="Cytochrome c-like domain"/>
    <property type="match status" value="2"/>
</dbReference>
<dbReference type="Gene3D" id="3.30.310.70">
    <property type="entry name" value="TT1751-like domain"/>
    <property type="match status" value="1"/>
</dbReference>
<keyword evidence="1" id="KW-0813">Transport</keyword>
<evidence type="ECO:0000313" key="9">
    <source>
        <dbReference type="Proteomes" id="UP000254266"/>
    </source>
</evidence>
<dbReference type="InterPro" id="IPR036909">
    <property type="entry name" value="Cyt_c-like_dom_sf"/>
</dbReference>
<evidence type="ECO:0000256" key="4">
    <source>
        <dbReference type="ARBA" id="ARBA00022982"/>
    </source>
</evidence>
<organism evidence="8 9">
    <name type="scientific">endosymbiont of Galathealinum brachiosum</name>
    <dbReference type="NCBI Taxonomy" id="2200906"/>
    <lineage>
        <taxon>Bacteria</taxon>
        <taxon>Pseudomonadati</taxon>
        <taxon>Pseudomonadota</taxon>
        <taxon>Gammaproteobacteria</taxon>
        <taxon>sulfur-oxidizing symbionts</taxon>
    </lineage>
</organism>
<feature type="domain" description="Cytochrome c" evidence="7">
    <location>
        <begin position="155"/>
        <end position="250"/>
    </location>
</feature>
<dbReference type="AlphaFoldDB" id="A0A370DD43"/>
<dbReference type="PROSITE" id="PS51007">
    <property type="entry name" value="CYTC"/>
    <property type="match status" value="2"/>
</dbReference>
<evidence type="ECO:0000256" key="3">
    <source>
        <dbReference type="ARBA" id="ARBA00022723"/>
    </source>
</evidence>
<keyword evidence="2 6" id="KW-0349">Heme</keyword>
<dbReference type="Pfam" id="PF03625">
    <property type="entry name" value="DUF302"/>
    <property type="match status" value="1"/>
</dbReference>
<dbReference type="PANTHER" id="PTHR37823">
    <property type="entry name" value="CYTOCHROME C-553-LIKE"/>
    <property type="match status" value="1"/>
</dbReference>
<evidence type="ECO:0000256" key="1">
    <source>
        <dbReference type="ARBA" id="ARBA00022448"/>
    </source>
</evidence>
<evidence type="ECO:0000259" key="7">
    <source>
        <dbReference type="PROSITE" id="PS51007"/>
    </source>
</evidence>
<dbReference type="SUPFAM" id="SSF46626">
    <property type="entry name" value="Cytochrome c"/>
    <property type="match status" value="2"/>
</dbReference>
<keyword evidence="4" id="KW-0249">Electron transport</keyword>
<protein>
    <submittedName>
        <fullName evidence="8">Cytochrome C</fullName>
    </submittedName>
</protein>
<keyword evidence="3 6" id="KW-0479">Metal-binding</keyword>
<dbReference type="GO" id="GO:0020037">
    <property type="term" value="F:heme binding"/>
    <property type="evidence" value="ECO:0007669"/>
    <property type="project" value="InterPro"/>
</dbReference>
<dbReference type="GO" id="GO:0009055">
    <property type="term" value="F:electron transfer activity"/>
    <property type="evidence" value="ECO:0007669"/>
    <property type="project" value="InterPro"/>
</dbReference>
<dbReference type="CDD" id="cd14797">
    <property type="entry name" value="DUF302"/>
    <property type="match status" value="1"/>
</dbReference>
<gene>
    <name evidence="8" type="ORF">DIZ80_10935</name>
</gene>
<reference evidence="8 9" key="1">
    <citation type="journal article" date="2018" name="ISME J.">
        <title>Endosymbiont genomes yield clues of tubeworm success.</title>
        <authorList>
            <person name="Li Y."/>
            <person name="Liles M.R."/>
            <person name="Halanych K.M."/>
        </authorList>
    </citation>
    <scope>NUCLEOTIDE SEQUENCE [LARGE SCALE GENOMIC DNA]</scope>
    <source>
        <strain evidence="8">A1464</strain>
    </source>
</reference>
<dbReference type="GO" id="GO:0046872">
    <property type="term" value="F:metal ion binding"/>
    <property type="evidence" value="ECO:0007669"/>
    <property type="project" value="UniProtKB-KW"/>
</dbReference>
<dbReference type="InterPro" id="IPR051811">
    <property type="entry name" value="Cytochrome_c550/c551-like"/>
</dbReference>
<keyword evidence="5 6" id="KW-0408">Iron</keyword>
<dbReference type="Proteomes" id="UP000254266">
    <property type="component" value="Unassembled WGS sequence"/>
</dbReference>
<evidence type="ECO:0000256" key="6">
    <source>
        <dbReference type="PROSITE-ProRule" id="PRU00433"/>
    </source>
</evidence>
<feature type="domain" description="Cytochrome c" evidence="7">
    <location>
        <begin position="63"/>
        <end position="141"/>
    </location>
</feature>
<dbReference type="InterPro" id="IPR005180">
    <property type="entry name" value="DUF302"/>
</dbReference>
<proteinExistence type="predicted"/>
<name>A0A370DD43_9GAMM</name>
<dbReference type="SUPFAM" id="SSF103247">
    <property type="entry name" value="TT1751-like"/>
    <property type="match status" value="1"/>
</dbReference>
<keyword evidence="9" id="KW-1185">Reference proteome</keyword>
<comment type="caution">
    <text evidence="8">The sequence shown here is derived from an EMBL/GenBank/DDBJ whole genome shotgun (WGS) entry which is preliminary data.</text>
</comment>
<evidence type="ECO:0000313" key="8">
    <source>
        <dbReference type="EMBL" id="RDH82783.1"/>
    </source>
</evidence>
<accession>A0A370DD43</accession>
<evidence type="ECO:0000256" key="5">
    <source>
        <dbReference type="ARBA" id="ARBA00023004"/>
    </source>
</evidence>